<dbReference type="WBParaSite" id="TMUE_3000011047.1">
    <property type="protein sequence ID" value="TMUE_3000011047.1"/>
    <property type="gene ID" value="WBGene00301136"/>
</dbReference>
<evidence type="ECO:0000259" key="1">
    <source>
        <dbReference type="PROSITE" id="PS50011"/>
    </source>
</evidence>
<dbReference type="Pfam" id="PF00069">
    <property type="entry name" value="Pkinase"/>
    <property type="match status" value="1"/>
</dbReference>
<dbReference type="STRING" id="70415.A0A5S6QVX9"/>
<proteinExistence type="predicted"/>
<dbReference type="GO" id="GO:0004672">
    <property type="term" value="F:protein kinase activity"/>
    <property type="evidence" value="ECO:0007669"/>
    <property type="project" value="InterPro"/>
</dbReference>
<dbReference type="InterPro" id="IPR011009">
    <property type="entry name" value="Kinase-like_dom_sf"/>
</dbReference>
<dbReference type="Proteomes" id="UP000046395">
    <property type="component" value="Unassembled WGS sequence"/>
</dbReference>
<protein>
    <submittedName>
        <fullName evidence="3">Protein kinase domain-containing protein</fullName>
    </submittedName>
</protein>
<dbReference type="SMART" id="SM00220">
    <property type="entry name" value="S_TKc"/>
    <property type="match status" value="1"/>
</dbReference>
<dbReference type="InterPro" id="IPR050235">
    <property type="entry name" value="CK1_Ser-Thr_kinase"/>
</dbReference>
<dbReference type="PROSITE" id="PS50011">
    <property type="entry name" value="PROTEIN_KINASE_DOM"/>
    <property type="match status" value="1"/>
</dbReference>
<dbReference type="PANTHER" id="PTHR11909">
    <property type="entry name" value="CASEIN KINASE-RELATED"/>
    <property type="match status" value="1"/>
</dbReference>
<name>A0A5S6QVX9_TRIMR</name>
<keyword evidence="2" id="KW-1185">Reference proteome</keyword>
<accession>A0A5S6QVX9</accession>
<dbReference type="InterPro" id="IPR000719">
    <property type="entry name" value="Prot_kinase_dom"/>
</dbReference>
<feature type="domain" description="Protein kinase" evidence="1">
    <location>
        <begin position="19"/>
        <end position="305"/>
    </location>
</feature>
<evidence type="ECO:0000313" key="2">
    <source>
        <dbReference type="Proteomes" id="UP000046395"/>
    </source>
</evidence>
<organism evidence="2 3">
    <name type="scientific">Trichuris muris</name>
    <name type="common">Mouse whipworm</name>
    <dbReference type="NCBI Taxonomy" id="70415"/>
    <lineage>
        <taxon>Eukaryota</taxon>
        <taxon>Metazoa</taxon>
        <taxon>Ecdysozoa</taxon>
        <taxon>Nematoda</taxon>
        <taxon>Enoplea</taxon>
        <taxon>Dorylaimia</taxon>
        <taxon>Trichinellida</taxon>
        <taxon>Trichuridae</taxon>
        <taxon>Trichuris</taxon>
    </lineage>
</organism>
<evidence type="ECO:0000313" key="3">
    <source>
        <dbReference type="WBParaSite" id="TMUE_3000011047.1"/>
    </source>
</evidence>
<sequence>MAEANAHCILKPKDRVDNWEVVRELGFGTFGAVYEVINLKTNAKEAMKVEKRGKDESNRTLKLEIQVLKELTDAKARNCCTLMGSGRKPEYSYMVMTLVGPSFESVLNKLQKLKGCGKMNSYSAMYACVFALEGLEDLHKAKYVHRDVKPQNFSVGEGALIRNIYVLDFGTARRFLKDNGKHHRPRARCGFRGTTLFASVTALNGEEQSRRDDLWSWFFVLVRLTTGTLPWLNLKPPAGFDEQLKMYADAKAASIDSPGKMLECCPPSYTKILDLMKKLTYYSVPEYNNVYSLLKEEMNKCHPAGQQPALDWENN</sequence>
<dbReference type="AlphaFoldDB" id="A0A5S6QVX9"/>
<dbReference type="Gene3D" id="1.10.510.10">
    <property type="entry name" value="Transferase(Phosphotransferase) domain 1"/>
    <property type="match status" value="1"/>
</dbReference>
<dbReference type="GO" id="GO:0005524">
    <property type="term" value="F:ATP binding"/>
    <property type="evidence" value="ECO:0007669"/>
    <property type="project" value="InterPro"/>
</dbReference>
<reference evidence="3" key="1">
    <citation type="submission" date="2019-12" db="UniProtKB">
        <authorList>
            <consortium name="WormBaseParasite"/>
        </authorList>
    </citation>
    <scope>IDENTIFICATION</scope>
</reference>
<dbReference type="SUPFAM" id="SSF56112">
    <property type="entry name" value="Protein kinase-like (PK-like)"/>
    <property type="match status" value="1"/>
</dbReference>